<name>A0ABV8ZZV6_9NEIS</name>
<keyword evidence="3" id="KW-1185">Reference proteome</keyword>
<proteinExistence type="predicted"/>
<reference evidence="3" key="1">
    <citation type="journal article" date="2019" name="Int. J. Syst. Evol. Microbiol.">
        <title>The Global Catalogue of Microorganisms (GCM) 10K type strain sequencing project: providing services to taxonomists for standard genome sequencing and annotation.</title>
        <authorList>
            <consortium name="The Broad Institute Genomics Platform"/>
            <consortium name="The Broad Institute Genome Sequencing Center for Infectious Disease"/>
            <person name="Wu L."/>
            <person name="Ma J."/>
        </authorList>
    </citation>
    <scope>NUCLEOTIDE SEQUENCE [LARGE SCALE GENOMIC DNA]</scope>
    <source>
        <strain evidence="3">CGMCC 4.7608</strain>
    </source>
</reference>
<dbReference type="RefSeq" id="WP_156183919.1">
    <property type="nucleotide sequence ID" value="NZ_JAJOHW010000089.1"/>
</dbReference>
<protein>
    <submittedName>
        <fullName evidence="2">Uncharacterized protein</fullName>
    </submittedName>
</protein>
<gene>
    <name evidence="2" type="ORF">ACFO0R_19380</name>
</gene>
<evidence type="ECO:0000313" key="2">
    <source>
        <dbReference type="EMBL" id="MFC4491778.1"/>
    </source>
</evidence>
<dbReference type="Proteomes" id="UP001595999">
    <property type="component" value="Unassembled WGS sequence"/>
</dbReference>
<evidence type="ECO:0000313" key="3">
    <source>
        <dbReference type="Proteomes" id="UP001595999"/>
    </source>
</evidence>
<organism evidence="2 3">
    <name type="scientific">Chromobacterium aquaticum</name>
    <dbReference type="NCBI Taxonomy" id="467180"/>
    <lineage>
        <taxon>Bacteria</taxon>
        <taxon>Pseudomonadati</taxon>
        <taxon>Pseudomonadota</taxon>
        <taxon>Betaproteobacteria</taxon>
        <taxon>Neisseriales</taxon>
        <taxon>Chromobacteriaceae</taxon>
        <taxon>Chromobacterium</taxon>
    </lineage>
</organism>
<comment type="caution">
    <text evidence="2">The sequence shown here is derived from an EMBL/GenBank/DDBJ whole genome shotgun (WGS) entry which is preliminary data.</text>
</comment>
<evidence type="ECO:0000256" key="1">
    <source>
        <dbReference type="SAM" id="MobiDB-lite"/>
    </source>
</evidence>
<feature type="region of interest" description="Disordered" evidence="1">
    <location>
        <begin position="60"/>
        <end position="92"/>
    </location>
</feature>
<dbReference type="EMBL" id="JBHSEK010000017">
    <property type="protein sequence ID" value="MFC4491778.1"/>
    <property type="molecule type" value="Genomic_DNA"/>
</dbReference>
<sequence>MEKDAFVARRKAKPLPAMLQKEGAEQSLARERPAFDCYQTTMMQYEHKIFVNQQSAQAQAREAIKDDSQTNSCRKQARPGKSRRKPENGIIS</sequence>
<feature type="compositionally biased region" description="Basic residues" evidence="1">
    <location>
        <begin position="75"/>
        <end position="84"/>
    </location>
</feature>
<accession>A0ABV8ZZV6</accession>